<proteinExistence type="predicted"/>
<dbReference type="PANTHER" id="PTHR33116:SF86">
    <property type="entry name" value="REVERSE TRANSCRIPTASE DOMAIN-CONTAINING PROTEIN"/>
    <property type="match status" value="1"/>
</dbReference>
<gene>
    <name evidence="1" type="ORF">Slati_3505300</name>
</gene>
<accession>A0AAW2UIA8</accession>
<sequence>MKKVRSFRGGRKYSWVFLRYDFQAYREQFLAYGNPPVGEETSFLNLEAALEDDPNAFTDPPVPTTETPMLIKKPLVLCCSMRSGAYPGVSICRGALSISHLLFANDTLIFNGASLTISRAILENMMELYLGFPSKVARSKRELFSVIKDRVWYRISGWNEKLLSQAGKEVLIKSIIQAIPPYAMGYFWLPTMLLSEIHRMIATFWWCNRGCHKIHLLSRDSIFGRLILFHVEEFDSGFAVVPFCLSVASRYGDLINSSFGEWNRRKIDKLVWLEDPDLILGIPLNQLGADDTWVWYYAPSGLFTVRSAYHLACSLAGQPGPSDLFASEQAWGIFYGRLRFLAR</sequence>
<evidence type="ECO:0008006" key="2">
    <source>
        <dbReference type="Google" id="ProtNLM"/>
    </source>
</evidence>
<dbReference type="EMBL" id="JACGWN010000012">
    <property type="protein sequence ID" value="KAL0416734.1"/>
    <property type="molecule type" value="Genomic_DNA"/>
</dbReference>
<comment type="caution">
    <text evidence="1">The sequence shown here is derived from an EMBL/GenBank/DDBJ whole genome shotgun (WGS) entry which is preliminary data.</text>
</comment>
<organism evidence="1">
    <name type="scientific">Sesamum latifolium</name>
    <dbReference type="NCBI Taxonomy" id="2727402"/>
    <lineage>
        <taxon>Eukaryota</taxon>
        <taxon>Viridiplantae</taxon>
        <taxon>Streptophyta</taxon>
        <taxon>Embryophyta</taxon>
        <taxon>Tracheophyta</taxon>
        <taxon>Spermatophyta</taxon>
        <taxon>Magnoliopsida</taxon>
        <taxon>eudicotyledons</taxon>
        <taxon>Gunneridae</taxon>
        <taxon>Pentapetalae</taxon>
        <taxon>asterids</taxon>
        <taxon>lamiids</taxon>
        <taxon>Lamiales</taxon>
        <taxon>Pedaliaceae</taxon>
        <taxon>Sesamum</taxon>
    </lineage>
</organism>
<name>A0AAW2UIA8_9LAMI</name>
<reference evidence="1" key="1">
    <citation type="submission" date="2020-06" db="EMBL/GenBank/DDBJ databases">
        <authorList>
            <person name="Li T."/>
            <person name="Hu X."/>
            <person name="Zhang T."/>
            <person name="Song X."/>
            <person name="Zhang H."/>
            <person name="Dai N."/>
            <person name="Sheng W."/>
            <person name="Hou X."/>
            <person name="Wei L."/>
        </authorList>
    </citation>
    <scope>NUCLEOTIDE SEQUENCE</scope>
    <source>
        <strain evidence="1">KEN1</strain>
        <tissue evidence="1">Leaf</tissue>
    </source>
</reference>
<evidence type="ECO:0000313" key="1">
    <source>
        <dbReference type="EMBL" id="KAL0416734.1"/>
    </source>
</evidence>
<protein>
    <recommendedName>
        <fullName evidence="2">Reverse transcriptase zinc-binding domain-containing protein</fullName>
    </recommendedName>
</protein>
<dbReference type="PANTHER" id="PTHR33116">
    <property type="entry name" value="REVERSE TRANSCRIPTASE ZINC-BINDING DOMAIN-CONTAINING PROTEIN-RELATED-RELATED"/>
    <property type="match status" value="1"/>
</dbReference>
<reference evidence="1" key="2">
    <citation type="journal article" date="2024" name="Plant">
        <title>Genomic evolution and insights into agronomic trait innovations of Sesamum species.</title>
        <authorList>
            <person name="Miao H."/>
            <person name="Wang L."/>
            <person name="Qu L."/>
            <person name="Liu H."/>
            <person name="Sun Y."/>
            <person name="Le M."/>
            <person name="Wang Q."/>
            <person name="Wei S."/>
            <person name="Zheng Y."/>
            <person name="Lin W."/>
            <person name="Duan Y."/>
            <person name="Cao H."/>
            <person name="Xiong S."/>
            <person name="Wang X."/>
            <person name="Wei L."/>
            <person name="Li C."/>
            <person name="Ma Q."/>
            <person name="Ju M."/>
            <person name="Zhao R."/>
            <person name="Li G."/>
            <person name="Mu C."/>
            <person name="Tian Q."/>
            <person name="Mei H."/>
            <person name="Zhang T."/>
            <person name="Gao T."/>
            <person name="Zhang H."/>
        </authorList>
    </citation>
    <scope>NUCLEOTIDE SEQUENCE</scope>
    <source>
        <strain evidence="1">KEN1</strain>
    </source>
</reference>
<dbReference type="AlphaFoldDB" id="A0AAW2UIA8"/>